<dbReference type="EMBL" id="BARW01034287">
    <property type="protein sequence ID" value="GAJ04729.1"/>
    <property type="molecule type" value="Genomic_DNA"/>
</dbReference>
<dbReference type="AlphaFoldDB" id="X1THG4"/>
<dbReference type="InterPro" id="IPR014710">
    <property type="entry name" value="RmlC-like_jellyroll"/>
</dbReference>
<evidence type="ECO:0000313" key="1">
    <source>
        <dbReference type="EMBL" id="GAJ04729.1"/>
    </source>
</evidence>
<name>X1THG4_9ZZZZ</name>
<gene>
    <name evidence="1" type="ORF">S12H4_53773</name>
</gene>
<proteinExistence type="predicted"/>
<protein>
    <submittedName>
        <fullName evidence="1">Uncharacterized protein</fullName>
    </submittedName>
</protein>
<dbReference type="Gene3D" id="2.60.120.10">
    <property type="entry name" value="Jelly Rolls"/>
    <property type="match status" value="1"/>
</dbReference>
<dbReference type="SUPFAM" id="SSF51182">
    <property type="entry name" value="RmlC-like cupins"/>
    <property type="match status" value="1"/>
</dbReference>
<reference evidence="1" key="1">
    <citation type="journal article" date="2014" name="Front. Microbiol.">
        <title>High frequency of phylogenetically diverse reductive dehalogenase-homologous genes in deep subseafloor sedimentary metagenomes.</title>
        <authorList>
            <person name="Kawai M."/>
            <person name="Futagami T."/>
            <person name="Toyoda A."/>
            <person name="Takaki Y."/>
            <person name="Nishi S."/>
            <person name="Hori S."/>
            <person name="Arai W."/>
            <person name="Tsubouchi T."/>
            <person name="Morono Y."/>
            <person name="Uchiyama I."/>
            <person name="Ito T."/>
            <person name="Fujiyama A."/>
            <person name="Inagaki F."/>
            <person name="Takami H."/>
        </authorList>
    </citation>
    <scope>NUCLEOTIDE SEQUENCE</scope>
    <source>
        <strain evidence="1">Expedition CK06-06</strain>
    </source>
</reference>
<accession>X1THG4</accession>
<organism evidence="1">
    <name type="scientific">marine sediment metagenome</name>
    <dbReference type="NCBI Taxonomy" id="412755"/>
    <lineage>
        <taxon>unclassified sequences</taxon>
        <taxon>metagenomes</taxon>
        <taxon>ecological metagenomes</taxon>
    </lineage>
</organism>
<comment type="caution">
    <text evidence="1">The sequence shown here is derived from an EMBL/GenBank/DDBJ whole genome shotgun (WGS) entry which is preliminary data.</text>
</comment>
<dbReference type="InterPro" id="IPR011051">
    <property type="entry name" value="RmlC_Cupin_sf"/>
</dbReference>
<feature type="non-terminal residue" evidence="1">
    <location>
        <position position="1"/>
    </location>
</feature>
<sequence length="54" mass="6081">EVKSINDAEKLETSEGIMTPLIFGENLCLFHLEIPPNFDIPPHGHSGEDRISYE</sequence>